<keyword evidence="7" id="KW-1185">Reference proteome</keyword>
<organism evidence="6 7">
    <name type="scientific">Aromia moschata</name>
    <dbReference type="NCBI Taxonomy" id="1265417"/>
    <lineage>
        <taxon>Eukaryota</taxon>
        <taxon>Metazoa</taxon>
        <taxon>Ecdysozoa</taxon>
        <taxon>Arthropoda</taxon>
        <taxon>Hexapoda</taxon>
        <taxon>Insecta</taxon>
        <taxon>Pterygota</taxon>
        <taxon>Neoptera</taxon>
        <taxon>Endopterygota</taxon>
        <taxon>Coleoptera</taxon>
        <taxon>Polyphaga</taxon>
        <taxon>Cucujiformia</taxon>
        <taxon>Chrysomeloidea</taxon>
        <taxon>Cerambycidae</taxon>
        <taxon>Cerambycinae</taxon>
        <taxon>Callichromatini</taxon>
        <taxon>Aromia</taxon>
    </lineage>
</organism>
<feature type="domain" description="Peptidase S1" evidence="5">
    <location>
        <begin position="1"/>
        <end position="133"/>
    </location>
</feature>
<dbReference type="InterPro" id="IPR033116">
    <property type="entry name" value="TRYPSIN_SER"/>
</dbReference>
<evidence type="ECO:0000256" key="1">
    <source>
        <dbReference type="ARBA" id="ARBA00022670"/>
    </source>
</evidence>
<dbReference type="PANTHER" id="PTHR24276:SF98">
    <property type="entry name" value="FI18310P1-RELATED"/>
    <property type="match status" value="1"/>
</dbReference>
<dbReference type="SUPFAM" id="SSF50494">
    <property type="entry name" value="Trypsin-like serine proteases"/>
    <property type="match status" value="1"/>
</dbReference>
<name>A0AAV8Z1N5_9CUCU</name>
<evidence type="ECO:0000259" key="5">
    <source>
        <dbReference type="PROSITE" id="PS50240"/>
    </source>
</evidence>
<dbReference type="GO" id="GO:0006508">
    <property type="term" value="P:proteolysis"/>
    <property type="evidence" value="ECO:0007669"/>
    <property type="project" value="UniProtKB-KW"/>
</dbReference>
<dbReference type="InterPro" id="IPR050430">
    <property type="entry name" value="Peptidase_S1"/>
</dbReference>
<gene>
    <name evidence="6" type="ORF">NQ318_012147</name>
</gene>
<evidence type="ECO:0000256" key="3">
    <source>
        <dbReference type="ARBA" id="ARBA00022825"/>
    </source>
</evidence>
<proteinExistence type="predicted"/>
<keyword evidence="1" id="KW-0645">Protease</keyword>
<evidence type="ECO:0000256" key="2">
    <source>
        <dbReference type="ARBA" id="ARBA00022801"/>
    </source>
</evidence>
<evidence type="ECO:0000256" key="4">
    <source>
        <dbReference type="ARBA" id="ARBA00023157"/>
    </source>
</evidence>
<dbReference type="GO" id="GO:0004252">
    <property type="term" value="F:serine-type endopeptidase activity"/>
    <property type="evidence" value="ECO:0007669"/>
    <property type="project" value="InterPro"/>
</dbReference>
<comment type="caution">
    <text evidence="6">The sequence shown here is derived from an EMBL/GenBank/DDBJ whole genome shotgun (WGS) entry which is preliminary data.</text>
</comment>
<dbReference type="PROSITE" id="PS50240">
    <property type="entry name" value="TRYPSIN_DOM"/>
    <property type="match status" value="1"/>
</dbReference>
<dbReference type="SMART" id="SM00020">
    <property type="entry name" value="Tryp_SPc"/>
    <property type="match status" value="1"/>
</dbReference>
<sequence length="134" mass="14292">MEMEEPFIFGETVNPAKLPEHDAPTPVLQDSLLFGWGYDHVNGTVAEILQKVDISVYPVATCKHYFASNFSEVSHICAGGGGKGQCSGDSGSALTVDGVQYGIVSWSDKPCATTPGVMTRVASFRNWIADHAGI</sequence>
<protein>
    <recommendedName>
        <fullName evidence="5">Peptidase S1 domain-containing protein</fullName>
    </recommendedName>
</protein>
<dbReference type="InterPro" id="IPR001254">
    <property type="entry name" value="Trypsin_dom"/>
</dbReference>
<dbReference type="Pfam" id="PF00089">
    <property type="entry name" value="Trypsin"/>
    <property type="match status" value="1"/>
</dbReference>
<dbReference type="PANTHER" id="PTHR24276">
    <property type="entry name" value="POLYSERASE-RELATED"/>
    <property type="match status" value="1"/>
</dbReference>
<dbReference type="Gene3D" id="2.40.10.10">
    <property type="entry name" value="Trypsin-like serine proteases"/>
    <property type="match status" value="1"/>
</dbReference>
<keyword evidence="4" id="KW-1015">Disulfide bond</keyword>
<evidence type="ECO:0000313" key="7">
    <source>
        <dbReference type="Proteomes" id="UP001162162"/>
    </source>
</evidence>
<keyword evidence="3" id="KW-0720">Serine protease</keyword>
<dbReference type="AlphaFoldDB" id="A0AAV8Z1N5"/>
<dbReference type="InterPro" id="IPR009003">
    <property type="entry name" value="Peptidase_S1_PA"/>
</dbReference>
<dbReference type="PROSITE" id="PS00135">
    <property type="entry name" value="TRYPSIN_SER"/>
    <property type="match status" value="1"/>
</dbReference>
<dbReference type="InterPro" id="IPR043504">
    <property type="entry name" value="Peptidase_S1_PA_chymotrypsin"/>
</dbReference>
<dbReference type="Proteomes" id="UP001162162">
    <property type="component" value="Unassembled WGS sequence"/>
</dbReference>
<keyword evidence="2" id="KW-0378">Hydrolase</keyword>
<evidence type="ECO:0000313" key="6">
    <source>
        <dbReference type="EMBL" id="KAJ8956983.1"/>
    </source>
</evidence>
<dbReference type="EMBL" id="JAPWTK010000026">
    <property type="protein sequence ID" value="KAJ8956983.1"/>
    <property type="molecule type" value="Genomic_DNA"/>
</dbReference>
<reference evidence="6" key="1">
    <citation type="journal article" date="2023" name="Insect Mol. Biol.">
        <title>Genome sequencing provides insights into the evolution of gene families encoding plant cell wall-degrading enzymes in longhorned beetles.</title>
        <authorList>
            <person name="Shin N.R."/>
            <person name="Okamura Y."/>
            <person name="Kirsch R."/>
            <person name="Pauchet Y."/>
        </authorList>
    </citation>
    <scope>NUCLEOTIDE SEQUENCE</scope>
    <source>
        <strain evidence="6">AMC_N1</strain>
    </source>
</reference>
<accession>A0AAV8Z1N5</accession>